<dbReference type="CDD" id="cd03219">
    <property type="entry name" value="ABC_Mj1267_LivG_branched"/>
    <property type="match status" value="1"/>
</dbReference>
<sequence>MTDPLLSVQNLSKSYGALKVTQDVSLDVREGRVHAIIGPNGAGKTTLISQLSGQLRPDSGRVVYAGQDITRLDMAGRVRLGLARSFQLTTLLPSFSALENVALAVQAREGSSFRFLRPAATEQALNDQAMACLADVGLSDRAHRRAGSLSHGEKRQLELAIALATRPRLLLLDEPLAGTGHEEAAQLVDLFAKLKDRVTMVLIEHDMDAVFALADTVSVLVYGQIVASGSPSAVRADPAVRTAYLGEEAAPC</sequence>
<dbReference type="InterPro" id="IPR032823">
    <property type="entry name" value="BCA_ABC_TP_C"/>
</dbReference>
<gene>
    <name evidence="5" type="ORF">GIY56_14980</name>
</gene>
<evidence type="ECO:0000256" key="3">
    <source>
        <dbReference type="ARBA" id="ARBA00022840"/>
    </source>
</evidence>
<proteinExistence type="predicted"/>
<dbReference type="InterPro" id="IPR027417">
    <property type="entry name" value="P-loop_NTPase"/>
</dbReference>
<dbReference type="PANTHER" id="PTHR45772">
    <property type="entry name" value="CONSERVED COMPONENT OF ABC TRANSPORTER FOR NATURAL AMINO ACIDS-RELATED"/>
    <property type="match status" value="1"/>
</dbReference>
<dbReference type="Proteomes" id="UP000481417">
    <property type="component" value="Unassembled WGS sequence"/>
</dbReference>
<dbReference type="RefSeq" id="WP_154765670.1">
    <property type="nucleotide sequence ID" value="NZ_WMBT01000011.1"/>
</dbReference>
<dbReference type="InterPro" id="IPR051120">
    <property type="entry name" value="ABC_AA/LPS_Transport"/>
</dbReference>
<protein>
    <submittedName>
        <fullName evidence="5">ATP-binding cassette domain-containing protein</fullName>
    </submittedName>
</protein>
<evidence type="ECO:0000256" key="2">
    <source>
        <dbReference type="ARBA" id="ARBA00022741"/>
    </source>
</evidence>
<keyword evidence="1" id="KW-0813">Transport</keyword>
<reference evidence="5 6" key="1">
    <citation type="submission" date="2019-11" db="EMBL/GenBank/DDBJ databases">
        <authorList>
            <person name="Lang L."/>
        </authorList>
    </citation>
    <scope>NUCLEOTIDE SEQUENCE [LARGE SCALE GENOMIC DNA]</scope>
    <source>
        <strain evidence="5 6">YIM 132242</strain>
    </source>
</reference>
<evidence type="ECO:0000313" key="5">
    <source>
        <dbReference type="EMBL" id="MTE01590.1"/>
    </source>
</evidence>
<keyword evidence="2" id="KW-0547">Nucleotide-binding</keyword>
<dbReference type="EMBL" id="WMBT01000011">
    <property type="protein sequence ID" value="MTE01590.1"/>
    <property type="molecule type" value="Genomic_DNA"/>
</dbReference>
<dbReference type="InterPro" id="IPR003439">
    <property type="entry name" value="ABC_transporter-like_ATP-bd"/>
</dbReference>
<dbReference type="PROSITE" id="PS50893">
    <property type="entry name" value="ABC_TRANSPORTER_2"/>
    <property type="match status" value="1"/>
</dbReference>
<dbReference type="GO" id="GO:0016887">
    <property type="term" value="F:ATP hydrolysis activity"/>
    <property type="evidence" value="ECO:0007669"/>
    <property type="project" value="InterPro"/>
</dbReference>
<dbReference type="PANTHER" id="PTHR45772:SF2">
    <property type="entry name" value="ABC TRANSPORTER ATP-BINDING PROTEIN"/>
    <property type="match status" value="1"/>
</dbReference>
<name>A0A6L6HTF9_9RHOB</name>
<dbReference type="Pfam" id="PF00005">
    <property type="entry name" value="ABC_tran"/>
    <property type="match status" value="1"/>
</dbReference>
<organism evidence="5 6">
    <name type="scientific">Paracoccus lichenicola</name>
    <dbReference type="NCBI Taxonomy" id="2665644"/>
    <lineage>
        <taxon>Bacteria</taxon>
        <taxon>Pseudomonadati</taxon>
        <taxon>Pseudomonadota</taxon>
        <taxon>Alphaproteobacteria</taxon>
        <taxon>Rhodobacterales</taxon>
        <taxon>Paracoccaceae</taxon>
        <taxon>Paracoccus</taxon>
    </lineage>
</organism>
<keyword evidence="3 5" id="KW-0067">ATP-binding</keyword>
<dbReference type="Gene3D" id="3.40.50.300">
    <property type="entry name" value="P-loop containing nucleotide triphosphate hydrolases"/>
    <property type="match status" value="1"/>
</dbReference>
<keyword evidence="6" id="KW-1185">Reference proteome</keyword>
<evidence type="ECO:0000259" key="4">
    <source>
        <dbReference type="PROSITE" id="PS50893"/>
    </source>
</evidence>
<evidence type="ECO:0000313" key="6">
    <source>
        <dbReference type="Proteomes" id="UP000481417"/>
    </source>
</evidence>
<evidence type="ECO:0000256" key="1">
    <source>
        <dbReference type="ARBA" id="ARBA00022448"/>
    </source>
</evidence>
<dbReference type="GO" id="GO:0005524">
    <property type="term" value="F:ATP binding"/>
    <property type="evidence" value="ECO:0007669"/>
    <property type="project" value="UniProtKB-KW"/>
</dbReference>
<feature type="domain" description="ABC transporter" evidence="4">
    <location>
        <begin position="6"/>
        <end position="247"/>
    </location>
</feature>
<dbReference type="SMART" id="SM00382">
    <property type="entry name" value="AAA"/>
    <property type="match status" value="1"/>
</dbReference>
<accession>A0A6L6HTF9</accession>
<dbReference type="InterPro" id="IPR003593">
    <property type="entry name" value="AAA+_ATPase"/>
</dbReference>
<dbReference type="Pfam" id="PF12399">
    <property type="entry name" value="BCA_ABC_TP_C"/>
    <property type="match status" value="1"/>
</dbReference>
<dbReference type="GO" id="GO:0005886">
    <property type="term" value="C:plasma membrane"/>
    <property type="evidence" value="ECO:0007669"/>
    <property type="project" value="TreeGrafter"/>
</dbReference>
<dbReference type="AlphaFoldDB" id="A0A6L6HTF9"/>
<comment type="caution">
    <text evidence="5">The sequence shown here is derived from an EMBL/GenBank/DDBJ whole genome shotgun (WGS) entry which is preliminary data.</text>
</comment>
<dbReference type="SUPFAM" id="SSF52540">
    <property type="entry name" value="P-loop containing nucleoside triphosphate hydrolases"/>
    <property type="match status" value="1"/>
</dbReference>